<dbReference type="Gene3D" id="1.10.10.60">
    <property type="entry name" value="Homeodomain-like"/>
    <property type="match status" value="2"/>
</dbReference>
<feature type="domain" description="HTH CENPB-type" evidence="3">
    <location>
        <begin position="151"/>
        <end position="221"/>
    </location>
</feature>
<gene>
    <name evidence="4" type="ORF">JX265_001083</name>
</gene>
<dbReference type="InterPro" id="IPR009057">
    <property type="entry name" value="Homeodomain-like_sf"/>
</dbReference>
<dbReference type="Pfam" id="PF03221">
    <property type="entry name" value="HTH_Tnp_Tc5"/>
    <property type="match status" value="1"/>
</dbReference>
<protein>
    <recommendedName>
        <fullName evidence="3">HTH CENPB-type domain-containing protein</fullName>
    </recommendedName>
</protein>
<sequence length="297" mass="32738">MDENIDASLDGPMDPSLGNMQMPSEMPAYQPRQLSGSRRAGIRYKAYSTEDFERAIKAVKEEGISLRKASMTYNVPKTTLAEKLGDSCPNLPPLQASRKNRIATRYTWTEADMEQAVAAVHAGTHASEAARQFGVPYSNLNSRTRGRPPRELKAELARLSLKQESLMVDWAHAQCELGFPPTKDQVYDLAQKVLAKSGTDQKLGRQWVGHWLRRHPHIKVLEWAPKQKADKKLPPPFVASTFAPQTLAQAPVTEDSFIHETGHLGDDTLGHSVAGSNADMVGLDQGMGEVASLIIQT</sequence>
<dbReference type="SUPFAM" id="SSF46689">
    <property type="entry name" value="Homeodomain-like"/>
    <property type="match status" value="2"/>
</dbReference>
<dbReference type="InterPro" id="IPR006600">
    <property type="entry name" value="HTH_CenpB_DNA-bd_dom"/>
</dbReference>
<dbReference type="SMART" id="SM00674">
    <property type="entry name" value="CENPB"/>
    <property type="match status" value="1"/>
</dbReference>
<evidence type="ECO:0000256" key="1">
    <source>
        <dbReference type="ARBA" id="ARBA00023125"/>
    </source>
</evidence>
<comment type="caution">
    <text evidence="4">The sequence shown here is derived from an EMBL/GenBank/DDBJ whole genome shotgun (WGS) entry which is preliminary data.</text>
</comment>
<organism evidence="4 5">
    <name type="scientific">Neoarthrinium moseri</name>
    <dbReference type="NCBI Taxonomy" id="1658444"/>
    <lineage>
        <taxon>Eukaryota</taxon>
        <taxon>Fungi</taxon>
        <taxon>Dikarya</taxon>
        <taxon>Ascomycota</taxon>
        <taxon>Pezizomycotina</taxon>
        <taxon>Sordariomycetes</taxon>
        <taxon>Xylariomycetidae</taxon>
        <taxon>Amphisphaeriales</taxon>
        <taxon>Apiosporaceae</taxon>
        <taxon>Neoarthrinium</taxon>
    </lineage>
</organism>
<keyword evidence="1" id="KW-0238">DNA-binding</keyword>
<dbReference type="GO" id="GO:0003677">
    <property type="term" value="F:DNA binding"/>
    <property type="evidence" value="ECO:0007669"/>
    <property type="project" value="UniProtKB-KW"/>
</dbReference>
<accession>A0A9P9WX09</accession>
<dbReference type="EMBL" id="JAFIMR010000002">
    <property type="protein sequence ID" value="KAI1880843.1"/>
    <property type="molecule type" value="Genomic_DNA"/>
</dbReference>
<keyword evidence="5" id="KW-1185">Reference proteome</keyword>
<evidence type="ECO:0000313" key="4">
    <source>
        <dbReference type="EMBL" id="KAI1880843.1"/>
    </source>
</evidence>
<evidence type="ECO:0000256" key="2">
    <source>
        <dbReference type="ARBA" id="ARBA00023242"/>
    </source>
</evidence>
<reference evidence="4" key="1">
    <citation type="submission" date="2021-03" db="EMBL/GenBank/DDBJ databases">
        <title>Revisited historic fungal species revealed as producer of novel bioactive compounds through whole genome sequencing and comparative genomics.</title>
        <authorList>
            <person name="Vignolle G.A."/>
            <person name="Hochenegger N."/>
            <person name="Mach R.L."/>
            <person name="Mach-Aigner A.R."/>
            <person name="Javad Rahimi M."/>
            <person name="Salim K.A."/>
            <person name="Chan C.M."/>
            <person name="Lim L.B.L."/>
            <person name="Cai F."/>
            <person name="Druzhinina I.S."/>
            <person name="U'Ren J.M."/>
            <person name="Derntl C."/>
        </authorList>
    </citation>
    <scope>NUCLEOTIDE SEQUENCE</scope>
    <source>
        <strain evidence="4">TUCIM 5799</strain>
    </source>
</reference>
<dbReference type="PROSITE" id="PS51253">
    <property type="entry name" value="HTH_CENPB"/>
    <property type="match status" value="1"/>
</dbReference>
<dbReference type="Pfam" id="PF05225">
    <property type="entry name" value="HTH_psq"/>
    <property type="match status" value="2"/>
</dbReference>
<keyword evidence="2" id="KW-0539">Nucleus</keyword>
<dbReference type="Proteomes" id="UP000829685">
    <property type="component" value="Unassembled WGS sequence"/>
</dbReference>
<dbReference type="InterPro" id="IPR007889">
    <property type="entry name" value="HTH_Psq"/>
</dbReference>
<dbReference type="AlphaFoldDB" id="A0A9P9WX09"/>
<proteinExistence type="predicted"/>
<name>A0A9P9WX09_9PEZI</name>
<evidence type="ECO:0000313" key="5">
    <source>
        <dbReference type="Proteomes" id="UP000829685"/>
    </source>
</evidence>
<evidence type="ECO:0000259" key="3">
    <source>
        <dbReference type="PROSITE" id="PS51253"/>
    </source>
</evidence>